<evidence type="ECO:0000259" key="10">
    <source>
        <dbReference type="Pfam" id="PF01274"/>
    </source>
</evidence>
<dbReference type="InterPro" id="IPR048355">
    <property type="entry name" value="MS_C"/>
</dbReference>
<feature type="compositionally biased region" description="Basic and acidic residues" evidence="9">
    <location>
        <begin position="542"/>
        <end position="553"/>
    </location>
</feature>
<feature type="region of interest" description="Disordered" evidence="9">
    <location>
        <begin position="542"/>
        <end position="564"/>
    </location>
</feature>
<dbReference type="GO" id="GO:0006099">
    <property type="term" value="P:tricarboxylic acid cycle"/>
    <property type="evidence" value="ECO:0007669"/>
    <property type="project" value="UniProtKB-KW"/>
</dbReference>
<dbReference type="GO" id="GO:0006097">
    <property type="term" value="P:glyoxylate cycle"/>
    <property type="evidence" value="ECO:0007669"/>
    <property type="project" value="UniProtKB-KW"/>
</dbReference>
<reference evidence="13 14" key="1">
    <citation type="submission" date="2020-05" db="EMBL/GenBank/DDBJ databases">
        <title>Flexivirga sp. ID2601S isolated from air conditioner.</title>
        <authorList>
            <person name="Kim D.H."/>
        </authorList>
    </citation>
    <scope>NUCLEOTIDE SEQUENCE [LARGE SCALE GENOMIC DNA]</scope>
    <source>
        <strain evidence="13 14">ID2601S</strain>
    </source>
</reference>
<dbReference type="GO" id="GO:0005737">
    <property type="term" value="C:cytoplasm"/>
    <property type="evidence" value="ECO:0007669"/>
    <property type="project" value="TreeGrafter"/>
</dbReference>
<comment type="similarity">
    <text evidence="1">Belongs to the malate synthase family.</text>
</comment>
<dbReference type="InterPro" id="IPR006252">
    <property type="entry name" value="Malate_synthA"/>
</dbReference>
<proteinExistence type="inferred from homology"/>
<dbReference type="Gene3D" id="3.20.20.360">
    <property type="entry name" value="Malate synthase, domain 3"/>
    <property type="match status" value="1"/>
</dbReference>
<dbReference type="AlphaFoldDB" id="A0A849ASL1"/>
<keyword evidence="3" id="KW-0329">Glyoxylate bypass</keyword>
<organism evidence="13 14">
    <name type="scientific">Flexivirga aerilata</name>
    <dbReference type="NCBI Taxonomy" id="1656889"/>
    <lineage>
        <taxon>Bacteria</taxon>
        <taxon>Bacillati</taxon>
        <taxon>Actinomycetota</taxon>
        <taxon>Actinomycetes</taxon>
        <taxon>Micrococcales</taxon>
        <taxon>Dermacoccaceae</taxon>
        <taxon>Flexivirga</taxon>
    </lineage>
</organism>
<dbReference type="SUPFAM" id="SSF51645">
    <property type="entry name" value="Malate synthase G"/>
    <property type="match status" value="1"/>
</dbReference>
<dbReference type="PANTHER" id="PTHR42902:SF1">
    <property type="entry name" value="MALATE SYNTHASE 1-RELATED"/>
    <property type="match status" value="1"/>
</dbReference>
<dbReference type="Proteomes" id="UP000557772">
    <property type="component" value="Unassembled WGS sequence"/>
</dbReference>
<keyword evidence="5 13" id="KW-0808">Transferase</keyword>
<evidence type="ECO:0000313" key="14">
    <source>
        <dbReference type="Proteomes" id="UP000557772"/>
    </source>
</evidence>
<dbReference type="PIRSF" id="PIRSF001363">
    <property type="entry name" value="Malate_synth"/>
    <property type="match status" value="1"/>
</dbReference>
<dbReference type="InterPro" id="IPR011076">
    <property type="entry name" value="Malate_synth_sf"/>
</dbReference>
<dbReference type="Pfam" id="PF20659">
    <property type="entry name" value="MS_C"/>
    <property type="match status" value="1"/>
</dbReference>
<evidence type="ECO:0000256" key="8">
    <source>
        <dbReference type="PIRSR" id="PIRSR001363-1"/>
    </source>
</evidence>
<dbReference type="FunFam" id="1.20.1220.12:FF:000001">
    <property type="entry name" value="Malate synthase"/>
    <property type="match status" value="1"/>
</dbReference>
<evidence type="ECO:0000259" key="12">
    <source>
        <dbReference type="Pfam" id="PF20659"/>
    </source>
</evidence>
<evidence type="ECO:0000256" key="4">
    <source>
        <dbReference type="ARBA" id="ARBA00022532"/>
    </source>
</evidence>
<dbReference type="NCBIfam" id="TIGR01344">
    <property type="entry name" value="malate_syn_A"/>
    <property type="match status" value="1"/>
</dbReference>
<feature type="domain" description="Malate synthase C-terminal" evidence="12">
    <location>
        <begin position="415"/>
        <end position="527"/>
    </location>
</feature>
<evidence type="ECO:0000256" key="7">
    <source>
        <dbReference type="ARBA" id="ARBA00068441"/>
    </source>
</evidence>
<dbReference type="InterPro" id="IPR046363">
    <property type="entry name" value="MS_N_TIM-barrel_dom"/>
</dbReference>
<dbReference type="EC" id="2.3.3.9" evidence="2"/>
<dbReference type="InterPro" id="IPR048356">
    <property type="entry name" value="MS_N"/>
</dbReference>
<evidence type="ECO:0000256" key="6">
    <source>
        <dbReference type="ARBA" id="ARBA00047918"/>
    </source>
</evidence>
<dbReference type="GO" id="GO:0004474">
    <property type="term" value="F:malate synthase activity"/>
    <property type="evidence" value="ECO:0007669"/>
    <property type="project" value="UniProtKB-EC"/>
</dbReference>
<evidence type="ECO:0000256" key="9">
    <source>
        <dbReference type="SAM" id="MobiDB-lite"/>
    </source>
</evidence>
<feature type="active site" description="Proton acceptor" evidence="8">
    <location>
        <position position="164"/>
    </location>
</feature>
<keyword evidence="13" id="KW-0012">Acyltransferase</keyword>
<dbReference type="InterPro" id="IPR001465">
    <property type="entry name" value="Malate_synthase_TIM"/>
</dbReference>
<feature type="active site" description="Proton donor" evidence="8">
    <location>
        <position position="447"/>
    </location>
</feature>
<evidence type="ECO:0000259" key="11">
    <source>
        <dbReference type="Pfam" id="PF20656"/>
    </source>
</evidence>
<dbReference type="Pfam" id="PF20656">
    <property type="entry name" value="MS_N"/>
    <property type="match status" value="1"/>
</dbReference>
<evidence type="ECO:0000256" key="1">
    <source>
        <dbReference type="ARBA" id="ARBA00006394"/>
    </source>
</evidence>
<dbReference type="RefSeq" id="WP_171154713.1">
    <property type="nucleotide sequence ID" value="NZ_JABENB010000001.1"/>
</dbReference>
<evidence type="ECO:0000313" key="13">
    <source>
        <dbReference type="EMBL" id="NNG39712.1"/>
    </source>
</evidence>
<dbReference type="PANTHER" id="PTHR42902">
    <property type="entry name" value="MALATE SYNTHASE"/>
    <property type="match status" value="1"/>
</dbReference>
<keyword evidence="14" id="KW-1185">Reference proteome</keyword>
<comment type="caution">
    <text evidence="13">The sequence shown here is derived from an EMBL/GenBank/DDBJ whole genome shotgun (WGS) entry which is preliminary data.</text>
</comment>
<feature type="domain" description="Malate synthase TIM barrel" evidence="10">
    <location>
        <begin position="160"/>
        <end position="405"/>
    </location>
</feature>
<feature type="domain" description="Malate synthase N-terminal" evidence="11">
    <location>
        <begin position="10"/>
        <end position="68"/>
    </location>
</feature>
<protein>
    <recommendedName>
        <fullName evidence="7">Malate synthase</fullName>
        <ecNumber evidence="2">2.3.3.9</ecNumber>
    </recommendedName>
</protein>
<comment type="catalytic activity">
    <reaction evidence="6">
        <text>glyoxylate + acetyl-CoA + H2O = (S)-malate + CoA + H(+)</text>
        <dbReference type="Rhea" id="RHEA:18181"/>
        <dbReference type="ChEBI" id="CHEBI:15377"/>
        <dbReference type="ChEBI" id="CHEBI:15378"/>
        <dbReference type="ChEBI" id="CHEBI:15589"/>
        <dbReference type="ChEBI" id="CHEBI:36655"/>
        <dbReference type="ChEBI" id="CHEBI:57287"/>
        <dbReference type="ChEBI" id="CHEBI:57288"/>
        <dbReference type="EC" id="2.3.3.9"/>
    </reaction>
</comment>
<evidence type="ECO:0000256" key="2">
    <source>
        <dbReference type="ARBA" id="ARBA00012636"/>
    </source>
</evidence>
<dbReference type="Pfam" id="PF01274">
    <property type="entry name" value="MS_TIM-barrel"/>
    <property type="match status" value="1"/>
</dbReference>
<evidence type="ECO:0000256" key="3">
    <source>
        <dbReference type="ARBA" id="ARBA00022435"/>
    </source>
</evidence>
<dbReference type="InterPro" id="IPR044856">
    <property type="entry name" value="Malate_synth_C_sf"/>
</dbReference>
<gene>
    <name evidence="13" type="primary">aceB</name>
    <name evidence="13" type="ORF">HJ588_10560</name>
</gene>
<dbReference type="FunFam" id="3.20.20.360:FF:000001">
    <property type="entry name" value="Malate synthase"/>
    <property type="match status" value="1"/>
</dbReference>
<keyword evidence="4" id="KW-0816">Tricarboxylic acid cycle</keyword>
<name>A0A849ASL1_9MICO</name>
<accession>A0A849ASL1</accession>
<evidence type="ECO:0000256" key="5">
    <source>
        <dbReference type="ARBA" id="ARBA00022679"/>
    </source>
</evidence>
<dbReference type="CDD" id="cd00727">
    <property type="entry name" value="malate_synt_A"/>
    <property type="match status" value="1"/>
</dbReference>
<sequence length="564" mass="62714">MCETHGTPTVRGEMHPRFDEIVTPEALAFVATLDGAFAGRRAELLAERRHRSKEISAGADLDFLPETASIRADPTWKVAAPAPGLADRRCELVAPATPKMAVHALNSGAKVWLADLEDATAPSWRNIVDGQITLYDAIRGTLSYESSDGTEQTIGENPATIVMRPRGWHLCEKHVTIDGRPISASLFDFGIYFFHNARKLIENGAGPYFYLPKIESHLEARLWNDVFVLAQDQLGIPQGTVRATVLIETVPAAFEMDEILYELRTHCSGLADGRWDYMFSYVRTFAHRGNEFVLPDRDKITMTTPFMRAYTKLLVATCHKRWTHAIAGPAAVNPTRQDEESRHRALAQVRAEKEREAAEGFDGSWVAHPAVVETCLAAFRSVLGDRIDQRSLRQAVDVNARDLVSLDGTVQTISLQGVRTNVSVALRYLASWVAGRGAVAIDNLMEDAATVEISRAQLWQWLYHQSQLAEGPQVTRELLDRVIDEEMAKLTRGLDDEATGRYQAAREVLEFVALADYLPGFFTNYAYVRYLTDQALRMNPTSREDLRQSEHVDTSASATAGAVA</sequence>
<dbReference type="EMBL" id="JABENB010000001">
    <property type="protein sequence ID" value="NNG39712.1"/>
    <property type="molecule type" value="Genomic_DNA"/>
</dbReference>
<dbReference type="Gene3D" id="1.20.1220.12">
    <property type="entry name" value="Malate synthase, domain III"/>
    <property type="match status" value="1"/>
</dbReference>